<keyword evidence="8" id="KW-0472">Membrane</keyword>
<keyword evidence="3" id="KW-0808">Transferase</keyword>
<keyword evidence="11" id="KW-1185">Reference proteome</keyword>
<dbReference type="PANTHER" id="PTHR14647:SF87">
    <property type="entry name" value="PUTATIVE-RELATED"/>
    <property type="match status" value="1"/>
</dbReference>
<keyword evidence="9" id="KW-0325">Glycoprotein</keyword>
<evidence type="ECO:0000256" key="4">
    <source>
        <dbReference type="ARBA" id="ARBA00022692"/>
    </source>
</evidence>
<evidence type="ECO:0000256" key="8">
    <source>
        <dbReference type="ARBA" id="ARBA00023136"/>
    </source>
</evidence>
<dbReference type="GO" id="GO:0001733">
    <property type="term" value="F:galactosylceramide sulfotransferase activity"/>
    <property type="evidence" value="ECO:0007669"/>
    <property type="project" value="InterPro"/>
</dbReference>
<dbReference type="Gene3D" id="3.40.50.300">
    <property type="entry name" value="P-loop containing nucleotide triphosphate hydrolases"/>
    <property type="match status" value="1"/>
</dbReference>
<evidence type="ECO:0000256" key="7">
    <source>
        <dbReference type="ARBA" id="ARBA00023034"/>
    </source>
</evidence>
<name>A0AAV6UCQ0_9ARAC</name>
<evidence type="ECO:0000313" key="10">
    <source>
        <dbReference type="EMBL" id="KAG8182292.1"/>
    </source>
</evidence>
<dbReference type="SUPFAM" id="SSF52540">
    <property type="entry name" value="P-loop containing nucleoside triphosphate hydrolases"/>
    <property type="match status" value="1"/>
</dbReference>
<keyword evidence="6" id="KW-1133">Transmembrane helix</keyword>
<organism evidence="10 11">
    <name type="scientific">Oedothorax gibbosus</name>
    <dbReference type="NCBI Taxonomy" id="931172"/>
    <lineage>
        <taxon>Eukaryota</taxon>
        <taxon>Metazoa</taxon>
        <taxon>Ecdysozoa</taxon>
        <taxon>Arthropoda</taxon>
        <taxon>Chelicerata</taxon>
        <taxon>Arachnida</taxon>
        <taxon>Araneae</taxon>
        <taxon>Araneomorphae</taxon>
        <taxon>Entelegynae</taxon>
        <taxon>Araneoidea</taxon>
        <taxon>Linyphiidae</taxon>
        <taxon>Erigoninae</taxon>
        <taxon>Oedothorax</taxon>
    </lineage>
</organism>
<gene>
    <name evidence="10" type="ORF">JTE90_011110</name>
</gene>
<comment type="similarity">
    <text evidence="2">Belongs to the galactose-3-O-sulfotransferase family.</text>
</comment>
<dbReference type="Pfam" id="PF06990">
    <property type="entry name" value="Gal-3-0_sulfotr"/>
    <property type="match status" value="1"/>
</dbReference>
<proteinExistence type="inferred from homology"/>
<evidence type="ECO:0000256" key="6">
    <source>
        <dbReference type="ARBA" id="ARBA00022989"/>
    </source>
</evidence>
<keyword evidence="7" id="KW-0333">Golgi apparatus</keyword>
<dbReference type="Proteomes" id="UP000827092">
    <property type="component" value="Unassembled WGS sequence"/>
</dbReference>
<evidence type="ECO:0000256" key="1">
    <source>
        <dbReference type="ARBA" id="ARBA00004323"/>
    </source>
</evidence>
<evidence type="ECO:0000313" key="11">
    <source>
        <dbReference type="Proteomes" id="UP000827092"/>
    </source>
</evidence>
<dbReference type="InterPro" id="IPR027417">
    <property type="entry name" value="P-loop_NTPase"/>
</dbReference>
<evidence type="ECO:0000256" key="3">
    <source>
        <dbReference type="ARBA" id="ARBA00022679"/>
    </source>
</evidence>
<accession>A0AAV6UCQ0</accession>
<evidence type="ECO:0008006" key="12">
    <source>
        <dbReference type="Google" id="ProtNLM"/>
    </source>
</evidence>
<dbReference type="GO" id="GO:0009247">
    <property type="term" value="P:glycolipid biosynthetic process"/>
    <property type="evidence" value="ECO:0007669"/>
    <property type="project" value="InterPro"/>
</dbReference>
<evidence type="ECO:0000256" key="9">
    <source>
        <dbReference type="ARBA" id="ARBA00023180"/>
    </source>
</evidence>
<dbReference type="EMBL" id="JAFNEN010000470">
    <property type="protein sequence ID" value="KAG8182292.1"/>
    <property type="molecule type" value="Genomic_DNA"/>
</dbReference>
<comment type="subcellular location">
    <subcellularLocation>
        <location evidence="1">Golgi apparatus membrane</location>
        <topology evidence="1">Single-pass type II membrane protein</topology>
    </subcellularLocation>
</comment>
<keyword evidence="4" id="KW-0812">Transmembrane</keyword>
<evidence type="ECO:0000256" key="5">
    <source>
        <dbReference type="ARBA" id="ARBA00022968"/>
    </source>
</evidence>
<protein>
    <recommendedName>
        <fullName evidence="12">Galactosylceramide sulfotransferase</fullName>
    </recommendedName>
</protein>
<evidence type="ECO:0000256" key="2">
    <source>
        <dbReference type="ARBA" id="ARBA00008124"/>
    </source>
</evidence>
<dbReference type="PANTHER" id="PTHR14647">
    <property type="entry name" value="GALACTOSE-3-O-SULFOTRANSFERASE"/>
    <property type="match status" value="1"/>
</dbReference>
<dbReference type="GO" id="GO:0000139">
    <property type="term" value="C:Golgi membrane"/>
    <property type="evidence" value="ECO:0007669"/>
    <property type="project" value="UniProtKB-SubCell"/>
</dbReference>
<keyword evidence="5" id="KW-0735">Signal-anchor</keyword>
<dbReference type="InterPro" id="IPR009729">
    <property type="entry name" value="Gal-3-0_sulfotransfrase"/>
</dbReference>
<dbReference type="AlphaFoldDB" id="A0AAV6UCQ0"/>
<comment type="caution">
    <text evidence="10">The sequence shown here is derived from an EMBL/GenBank/DDBJ whole genome shotgun (WGS) entry which is preliminary data.</text>
</comment>
<reference evidence="10 11" key="1">
    <citation type="journal article" date="2022" name="Nat. Ecol. Evol.">
        <title>A masculinizing supergene underlies an exaggerated male reproductive morph in a spider.</title>
        <authorList>
            <person name="Hendrickx F."/>
            <person name="De Corte Z."/>
            <person name="Sonet G."/>
            <person name="Van Belleghem S.M."/>
            <person name="Kostlbacher S."/>
            <person name="Vangestel C."/>
        </authorList>
    </citation>
    <scope>NUCLEOTIDE SEQUENCE [LARGE SCALE GENOMIC DNA]</scope>
    <source>
        <strain evidence="10">W744_W776</strain>
    </source>
</reference>
<sequence length="435" mass="50691">MVQEVKPLFHGENSTHHLSAEYDVSEEPRTMPANLLKSIFKQCLPVSRKLLLFPLATLGIVGFLLNPHISITSTDGICYPKTNIVFLKTHKCAGSTIQNILMRYGDKHKLNFVLPRNDNYLGHPAPFSRAMVGTPRTFSFNILTHHTRLDYKELRSIMPRDSHFVTIVRDPVKVFESSYHYYSFDKLFKVNIHNFIKFLPKFRKKFLLKRFRGKFGANQMFFDLGGSSAIFNNTEKIVQYLDKIASWFDLVLVAERMDESLVLLKHLMCWDLDDVVAFKLNARNPKYISDLSETEKTSIRSLNFADSLLYERFLNKFEREVEAFGRERMAAETAELRRRTQEWYELCVDVEQPQSKRSVTPKHYINKRVMMFETKKNITNSTCDAMTMDELPYTAYLQKRQMAACPKCFRALDLRRTSAKKMLPGSLSARTKQMH</sequence>